<dbReference type="RefSeq" id="WP_202921862.1">
    <property type="nucleotide sequence ID" value="NZ_CP036274.1"/>
</dbReference>
<evidence type="ECO:0000313" key="3">
    <source>
        <dbReference type="EMBL" id="QDU28157.1"/>
    </source>
</evidence>
<keyword evidence="4" id="KW-1185">Reference proteome</keyword>
<gene>
    <name evidence="3" type="primary">bamB_6</name>
    <name evidence="3" type="ORF">ETAA8_32570</name>
</gene>
<sequence length="523" mass="55714">MAKRCVSLAVAFLLALAFLGQGSICWGQITSRGLIGPESLAPLGLQLAWATTIEVDRGRDRVVDVTQFVSSNQTQTIYEFTFDNQLYTVSERDRDAFGNVFGPAGAKSKADQMWAQIVLEYATRGLPEPTVPTIEQRIVPEITLFATTEKGMVHAIDGNTGKTRWSTSVGKTRYPTTAAGGSDKFVAVVNGSTLHVLNAADGTFAWSRPINGAPGAGPAVSDNLVFVPRINGATELYNVNDPKRPAAVYKAFGRILVQPVTSYNSVAWPTDEGHLYVGFANETGMRFRIEAKDGIVSKPCFSPAGKLFATSLDGYVYCIDEVRGDVLWRFTTGEPIDISPVAIGDMVYAITREHSMYAINVADATEKWVVPGIGGFLSGSDERLYCTDVTGNMIVLDANSGALLGSLPTSTMTLKMPNLQTDRIFLGQTTGLLQCIRQTNLKYPQAHYFTDAKKKPKIPTAGGANPAAPQPMPAGPVIDPFADPGAAPAPMPGAPAPVDPFGDPAPAAPKPAAPMPAPVDPFG</sequence>
<dbReference type="InterPro" id="IPR015943">
    <property type="entry name" value="WD40/YVTN_repeat-like_dom_sf"/>
</dbReference>
<feature type="region of interest" description="Disordered" evidence="1">
    <location>
        <begin position="454"/>
        <end position="523"/>
    </location>
</feature>
<evidence type="ECO:0000313" key="4">
    <source>
        <dbReference type="Proteomes" id="UP000315017"/>
    </source>
</evidence>
<proteinExistence type="predicted"/>
<dbReference type="KEGG" id="aagg:ETAA8_32570"/>
<dbReference type="Proteomes" id="UP000315017">
    <property type="component" value="Chromosome"/>
</dbReference>
<dbReference type="SUPFAM" id="SSF50998">
    <property type="entry name" value="Quinoprotein alcohol dehydrogenase-like"/>
    <property type="match status" value="1"/>
</dbReference>
<accession>A0A517YD49</accession>
<dbReference type="InterPro" id="IPR018391">
    <property type="entry name" value="PQQ_b-propeller_rpt"/>
</dbReference>
<name>A0A517YD49_9BACT</name>
<evidence type="ECO:0000256" key="1">
    <source>
        <dbReference type="SAM" id="MobiDB-lite"/>
    </source>
</evidence>
<feature type="domain" description="Pyrrolo-quinoline quinone repeat" evidence="2">
    <location>
        <begin position="300"/>
        <end position="370"/>
    </location>
</feature>
<dbReference type="InterPro" id="IPR002372">
    <property type="entry name" value="PQQ_rpt_dom"/>
</dbReference>
<evidence type="ECO:0000259" key="2">
    <source>
        <dbReference type="Pfam" id="PF13360"/>
    </source>
</evidence>
<reference evidence="3 4" key="1">
    <citation type="submission" date="2019-02" db="EMBL/GenBank/DDBJ databases">
        <title>Deep-cultivation of Planctomycetes and their phenomic and genomic characterization uncovers novel biology.</title>
        <authorList>
            <person name="Wiegand S."/>
            <person name="Jogler M."/>
            <person name="Boedeker C."/>
            <person name="Pinto D."/>
            <person name="Vollmers J."/>
            <person name="Rivas-Marin E."/>
            <person name="Kohn T."/>
            <person name="Peeters S.H."/>
            <person name="Heuer A."/>
            <person name="Rast P."/>
            <person name="Oberbeckmann S."/>
            <person name="Bunk B."/>
            <person name="Jeske O."/>
            <person name="Meyerdierks A."/>
            <person name="Storesund J.E."/>
            <person name="Kallscheuer N."/>
            <person name="Luecker S."/>
            <person name="Lage O.M."/>
            <person name="Pohl T."/>
            <person name="Merkel B.J."/>
            <person name="Hornburger P."/>
            <person name="Mueller R.-W."/>
            <person name="Bruemmer F."/>
            <person name="Labrenz M."/>
            <person name="Spormann A.M."/>
            <person name="Op den Camp H."/>
            <person name="Overmann J."/>
            <person name="Amann R."/>
            <person name="Jetten M.S.M."/>
            <person name="Mascher T."/>
            <person name="Medema M.H."/>
            <person name="Devos D.P."/>
            <person name="Kaster A.-K."/>
            <person name="Ovreas L."/>
            <person name="Rohde M."/>
            <person name="Galperin M.Y."/>
            <person name="Jogler C."/>
        </authorList>
    </citation>
    <scope>NUCLEOTIDE SEQUENCE [LARGE SCALE GENOMIC DNA]</scope>
    <source>
        <strain evidence="3 4">ETA_A8</strain>
    </source>
</reference>
<dbReference type="Pfam" id="PF13360">
    <property type="entry name" value="PQQ_2"/>
    <property type="match status" value="2"/>
</dbReference>
<organism evidence="3 4">
    <name type="scientific">Anatilimnocola aggregata</name>
    <dbReference type="NCBI Taxonomy" id="2528021"/>
    <lineage>
        <taxon>Bacteria</taxon>
        <taxon>Pseudomonadati</taxon>
        <taxon>Planctomycetota</taxon>
        <taxon>Planctomycetia</taxon>
        <taxon>Pirellulales</taxon>
        <taxon>Pirellulaceae</taxon>
        <taxon>Anatilimnocola</taxon>
    </lineage>
</organism>
<dbReference type="PANTHER" id="PTHR34512:SF30">
    <property type="entry name" value="OUTER MEMBRANE PROTEIN ASSEMBLY FACTOR BAMB"/>
    <property type="match status" value="1"/>
</dbReference>
<protein>
    <submittedName>
        <fullName evidence="3">Outer membrane protein assembly factor BamB</fullName>
    </submittedName>
</protein>
<feature type="domain" description="Pyrrolo-quinoline quinone repeat" evidence="2">
    <location>
        <begin position="150"/>
        <end position="232"/>
    </location>
</feature>
<feature type="compositionally biased region" description="Pro residues" evidence="1">
    <location>
        <begin position="487"/>
        <end position="498"/>
    </location>
</feature>
<dbReference type="Gene3D" id="2.40.128.630">
    <property type="match status" value="1"/>
</dbReference>
<dbReference type="EMBL" id="CP036274">
    <property type="protein sequence ID" value="QDU28157.1"/>
    <property type="molecule type" value="Genomic_DNA"/>
</dbReference>
<dbReference type="PANTHER" id="PTHR34512">
    <property type="entry name" value="CELL SURFACE PROTEIN"/>
    <property type="match status" value="1"/>
</dbReference>
<dbReference type="InterPro" id="IPR011047">
    <property type="entry name" value="Quinoprotein_ADH-like_sf"/>
</dbReference>
<dbReference type="AlphaFoldDB" id="A0A517YD49"/>
<feature type="compositionally biased region" description="Pro residues" evidence="1">
    <location>
        <begin position="506"/>
        <end position="523"/>
    </location>
</feature>
<dbReference type="SMART" id="SM00564">
    <property type="entry name" value="PQQ"/>
    <property type="match status" value="5"/>
</dbReference>
<dbReference type="Gene3D" id="2.130.10.10">
    <property type="entry name" value="YVTN repeat-like/Quinoprotein amine dehydrogenase"/>
    <property type="match status" value="1"/>
</dbReference>